<dbReference type="eggNOG" id="ENOG50308EK">
    <property type="taxonomic scope" value="Bacteria"/>
</dbReference>
<dbReference type="Proteomes" id="UP000030643">
    <property type="component" value="Unassembled WGS sequence"/>
</dbReference>
<dbReference type="STRING" id="1329250.WOSG25_190130"/>
<keyword evidence="3" id="KW-1185">Reference proteome</keyword>
<protein>
    <submittedName>
        <fullName evidence="2">Uncharacterized protein</fullName>
    </submittedName>
</protein>
<dbReference type="EMBL" id="DF820502">
    <property type="protein sequence ID" value="GAK31905.1"/>
    <property type="molecule type" value="Genomic_DNA"/>
</dbReference>
<accession>A0A069CVT8</accession>
<sequence length="179" mass="20150">MKYVKYFWVLAGLLLVGYIWQNHTLQTTNSQLTRVQADNEHLKKRLAKQSQNQVSLSDVKANKEQSFNSANDSVKQTMQLIVGTDPRQFETVLAGKVSPSTISSLKADLTPTVTTSQFDSQNVVYIGAVSEYADPLEFLVVAKNDTQQNAYYVTYDLASHEITRVDRAAMKGVFNEYNE</sequence>
<evidence type="ECO:0000313" key="2">
    <source>
        <dbReference type="EMBL" id="GAK31905.1"/>
    </source>
</evidence>
<name>A0A069CVT8_WEIOS</name>
<gene>
    <name evidence="2" type="ORF">WOSG25_190130</name>
</gene>
<reference evidence="3" key="1">
    <citation type="journal article" date="2014" name="Genome Announc.">
        <title>Draft genome sequence of Weissella oryzae SG25T, isolated from fermented rice grains.</title>
        <authorList>
            <person name="Tanizawa Y."/>
            <person name="Fujisawa T."/>
            <person name="Mochizuki T."/>
            <person name="Kaminuma E."/>
            <person name="Suzuki Y."/>
            <person name="Nakamura Y."/>
            <person name="Tohno M."/>
        </authorList>
    </citation>
    <scope>NUCLEOTIDE SEQUENCE [LARGE SCALE GENOMIC DNA]</scope>
    <source>
        <strain evidence="3">DSM 25784 / JCM 18191 / LMG 30913 / SG25</strain>
    </source>
</reference>
<dbReference type="RefSeq" id="WP_027699818.1">
    <property type="nucleotide sequence ID" value="NZ_DF820502.1"/>
</dbReference>
<evidence type="ECO:0000256" key="1">
    <source>
        <dbReference type="SAM" id="Coils"/>
    </source>
</evidence>
<keyword evidence="1" id="KW-0175">Coiled coil</keyword>
<dbReference type="AlphaFoldDB" id="A0A069CVT8"/>
<evidence type="ECO:0000313" key="3">
    <source>
        <dbReference type="Proteomes" id="UP000030643"/>
    </source>
</evidence>
<organism evidence="2 3">
    <name type="scientific">Weissella oryzae (strain DSM 25784 / JCM 18191 / LMG 30913 / SG25)</name>
    <dbReference type="NCBI Taxonomy" id="1329250"/>
    <lineage>
        <taxon>Bacteria</taxon>
        <taxon>Bacillati</taxon>
        <taxon>Bacillota</taxon>
        <taxon>Bacilli</taxon>
        <taxon>Lactobacillales</taxon>
        <taxon>Lactobacillaceae</taxon>
        <taxon>Weissella</taxon>
    </lineage>
</organism>
<feature type="coiled-coil region" evidence="1">
    <location>
        <begin position="25"/>
        <end position="52"/>
    </location>
</feature>
<proteinExistence type="predicted"/>